<protein>
    <submittedName>
        <fullName evidence="1">MarR family transcriptional regulator</fullName>
    </submittedName>
</protein>
<dbReference type="AlphaFoldDB" id="A0A1Z1FBD7"/>
<dbReference type="RefSeq" id="WP_066844692.1">
    <property type="nucleotide sequence ID" value="NZ_CP019602.1"/>
</dbReference>
<dbReference type="SUPFAM" id="SSF46785">
    <property type="entry name" value="Winged helix' DNA-binding domain"/>
    <property type="match status" value="1"/>
</dbReference>
<dbReference type="SUPFAM" id="SSF52172">
    <property type="entry name" value="CheY-like"/>
    <property type="match status" value="1"/>
</dbReference>
<dbReference type="STRING" id="450378.GCA_001661675_01474"/>
<organism evidence="1 2">
    <name type="scientific">Croceicoccus marinus</name>
    <dbReference type="NCBI Taxonomy" id="450378"/>
    <lineage>
        <taxon>Bacteria</taxon>
        <taxon>Pseudomonadati</taxon>
        <taxon>Pseudomonadota</taxon>
        <taxon>Alphaproteobacteria</taxon>
        <taxon>Sphingomonadales</taxon>
        <taxon>Erythrobacteraceae</taxon>
        <taxon>Croceicoccus</taxon>
    </lineage>
</organism>
<evidence type="ECO:0000313" key="1">
    <source>
        <dbReference type="EMBL" id="ARU16043.1"/>
    </source>
</evidence>
<proteinExistence type="predicted"/>
<keyword evidence="2" id="KW-1185">Reference proteome</keyword>
<name>A0A1Z1FBD7_9SPHN</name>
<dbReference type="Gene3D" id="1.10.10.10">
    <property type="entry name" value="Winged helix-like DNA-binding domain superfamily/Winged helix DNA-binding domain"/>
    <property type="match status" value="1"/>
</dbReference>
<dbReference type="EMBL" id="CP019602">
    <property type="protein sequence ID" value="ARU16043.1"/>
    <property type="molecule type" value="Genomic_DNA"/>
</dbReference>
<sequence>MQIAQPFVFEDGDEPMAGAELASVPVSVLSDRPRIRAELVDQLLEAGLLLRQADPLDRLLSDEAFVLGDIVVIDIPAPGAEFLAALARLDARAAQSGTQLVVSTKVEAIDAVFGAMDCCDVQFLIDPSPAEYALAIGAALARLPGRSVHELAREDQLALVRLTEQVHSLARKLGAMPVEVEAPDQLRSPSFAYMAFPSADSPRAGEGKRAERKLPSASLLREMIRQRQLRASFFEGELFADPAWDMLLDLTAARAEGNEVCVSSLCIASGVPATTALRWIGQMTEAGLFERLPDPADRRRAIIRLSQSAQDAMCSYFARVGPSVVAV</sequence>
<dbReference type="InterPro" id="IPR036390">
    <property type="entry name" value="WH_DNA-bd_sf"/>
</dbReference>
<dbReference type="Proteomes" id="UP000195807">
    <property type="component" value="Chromosome"/>
</dbReference>
<dbReference type="InterPro" id="IPR036388">
    <property type="entry name" value="WH-like_DNA-bd_sf"/>
</dbReference>
<evidence type="ECO:0000313" key="2">
    <source>
        <dbReference type="Proteomes" id="UP000195807"/>
    </source>
</evidence>
<reference evidence="1 2" key="1">
    <citation type="submission" date="2017-01" db="EMBL/GenBank/DDBJ databases">
        <title>Complete genome sequence of esterase-producing bacterium Croceicoccus marinus E4A9.</title>
        <authorList>
            <person name="Wu Y.-H."/>
            <person name="Cheng H."/>
            <person name="Xu L."/>
            <person name="Huo Y.-Y."/>
            <person name="Wang C.-S."/>
            <person name="Xu X.-W."/>
        </authorList>
    </citation>
    <scope>NUCLEOTIDE SEQUENCE [LARGE SCALE GENOMIC DNA]</scope>
    <source>
        <strain evidence="1 2">E4A9</strain>
    </source>
</reference>
<dbReference type="OrthoDB" id="7594920at2"/>
<dbReference type="KEGG" id="cman:A9D14_07360"/>
<dbReference type="InterPro" id="IPR011006">
    <property type="entry name" value="CheY-like_superfamily"/>
</dbReference>
<accession>A0A1Z1FBD7</accession>
<gene>
    <name evidence="1" type="ORF">A9D14_07360</name>
</gene>